<proteinExistence type="predicted"/>
<sequence length="227" mass="27073">MTNQDLKSLTLYDFSVDWNQSDFDTKNIHKPIADLSLEDINWCLRKRRFPDQIIDITIQKIETDWEKIDVFYPTTLCHWYEDAMKEIVTIPFDFWRSRIATFHKIQKFIVSSTKRKIEVEQTIIDLFINHKPTAISWTKKDSDDFGLDLTYAQERDLGGNLIQAYNQIKRVKYALMHGQSVFIEQEYKSISTDEELYIFLRDEYSGSEEFIEDNIIDGLKKEKRIVF</sequence>
<evidence type="ECO:0000313" key="2">
    <source>
        <dbReference type="Proteomes" id="UP000319700"/>
    </source>
</evidence>
<name>A0A502ENX8_9FLAO</name>
<gene>
    <name evidence="1" type="ORF">EAH81_17360</name>
</gene>
<evidence type="ECO:0000313" key="1">
    <source>
        <dbReference type="EMBL" id="TPG38196.1"/>
    </source>
</evidence>
<dbReference type="RefSeq" id="WP_140509337.1">
    <property type="nucleotide sequence ID" value="NZ_RCZH01000011.1"/>
</dbReference>
<dbReference type="AlphaFoldDB" id="A0A502ENX8"/>
<accession>A0A502ENX8</accession>
<dbReference type="Proteomes" id="UP000319700">
    <property type="component" value="Unassembled WGS sequence"/>
</dbReference>
<dbReference type="OrthoDB" id="9980737at2"/>
<comment type="caution">
    <text evidence="1">The sequence shown here is derived from an EMBL/GenBank/DDBJ whole genome shotgun (WGS) entry which is preliminary data.</text>
</comment>
<dbReference type="EMBL" id="RCZH01000011">
    <property type="protein sequence ID" value="TPG38196.1"/>
    <property type="molecule type" value="Genomic_DNA"/>
</dbReference>
<protein>
    <submittedName>
        <fullName evidence="1">Uncharacterized protein</fullName>
    </submittedName>
</protein>
<reference evidence="1 2" key="1">
    <citation type="journal article" date="2019" name="Environ. Microbiol.">
        <title>Species interactions and distinct microbial communities in high Arctic permafrost affected cryosols are associated with the CH4 and CO2 gas fluxes.</title>
        <authorList>
            <person name="Altshuler I."/>
            <person name="Hamel J."/>
            <person name="Turney S."/>
            <person name="Magnuson E."/>
            <person name="Levesque R."/>
            <person name="Greer C."/>
            <person name="Whyte L.G."/>
        </authorList>
    </citation>
    <scope>NUCLEOTIDE SEQUENCE [LARGE SCALE GENOMIC DNA]</scope>
    <source>
        <strain evidence="1 2">42</strain>
    </source>
</reference>
<organism evidence="1 2">
    <name type="scientific">Flavobacterium pectinovorum</name>
    <dbReference type="NCBI Taxonomy" id="29533"/>
    <lineage>
        <taxon>Bacteria</taxon>
        <taxon>Pseudomonadati</taxon>
        <taxon>Bacteroidota</taxon>
        <taxon>Flavobacteriia</taxon>
        <taxon>Flavobacteriales</taxon>
        <taxon>Flavobacteriaceae</taxon>
        <taxon>Flavobacterium</taxon>
    </lineage>
</organism>
<keyword evidence="2" id="KW-1185">Reference proteome</keyword>